<dbReference type="CDD" id="cd09272">
    <property type="entry name" value="RNase_HI_RT_Ty1"/>
    <property type="match status" value="1"/>
</dbReference>
<dbReference type="AlphaFoldDB" id="A0A699GHB3"/>
<organism evidence="3">
    <name type="scientific">Tanacetum cinerariifolium</name>
    <name type="common">Dalmatian daisy</name>
    <name type="synonym">Chrysanthemum cinerariifolium</name>
    <dbReference type="NCBI Taxonomy" id="118510"/>
    <lineage>
        <taxon>Eukaryota</taxon>
        <taxon>Viridiplantae</taxon>
        <taxon>Streptophyta</taxon>
        <taxon>Embryophyta</taxon>
        <taxon>Tracheophyta</taxon>
        <taxon>Spermatophyta</taxon>
        <taxon>Magnoliopsida</taxon>
        <taxon>eudicotyledons</taxon>
        <taxon>Gunneridae</taxon>
        <taxon>Pentapetalae</taxon>
        <taxon>asterids</taxon>
        <taxon>campanulids</taxon>
        <taxon>Asterales</taxon>
        <taxon>Asteraceae</taxon>
        <taxon>Asteroideae</taxon>
        <taxon>Anthemideae</taxon>
        <taxon>Anthemidinae</taxon>
        <taxon>Tanacetum</taxon>
    </lineage>
</organism>
<gene>
    <name evidence="3" type="ORF">Tci_001101</name>
</gene>
<dbReference type="Gene3D" id="3.30.420.10">
    <property type="entry name" value="Ribonuclease H-like superfamily/Ribonuclease H"/>
    <property type="match status" value="1"/>
</dbReference>
<feature type="region of interest" description="Disordered" evidence="1">
    <location>
        <begin position="1095"/>
        <end position="1163"/>
    </location>
</feature>
<protein>
    <submittedName>
        <fullName evidence="3">Retrovirus-related Pol polyprotein from transposon TNT 1-94</fullName>
    </submittedName>
</protein>
<dbReference type="InterPro" id="IPR036397">
    <property type="entry name" value="RNaseH_sf"/>
</dbReference>
<sequence>MTNKVEAQPRKVNKKNHVVEPIHNVDVKQSKLNSNFELICATCKKSMFNGVHDTCLLDFVENVNSRAKSTKKHKKQKNWKPTGHVFTEVGLKWKPTDRTFNIVGNSCPLTRITSANVVPPKRTTSQLVETQKPELKVYSKKPKNVKNVGSSKKANIVEYKNVNHSKPDNAWGSNATDIPLSSSLVMTVRLRNDHIAMIMGYGDYQLRNVTISRVYYVEGLGHNLFSIGQFCDAYPKVAFRKNTCFIRNLEGKSRKSSHQPKAEDTNQEKLYLLHMDLCGPIHVASINGKRYILVIVDDYLGFNWVGFLRTKDEAPKAIIKCIKNIQVHLNATIRNVRIDNETEFVNQTLREFNENVGISHQTSVARTPQQNDVVKRRNRTLIEAARTMLIFSKATLFLSVEAINTTCYTQNRFLIRLQYNKTTYELMQDKKLDLSFFHVFGSLCYPTNDNDDRGKLDAKSDIGIFVGYAPAKKAFRIYNKRTWTIIEAIHVTFDELTAMASGQLGSGPGLQCMTPITSSSRLVPNPILQQPFAATPRVVDLADSPVFTSIDQDAPSASIPSIQDQKHSLIISQGFEESPKTLHFHDDPLLESLHEDSTSQGSSSNDNPSHVYKLKKALYGLKQALRACMSLTAYADADHVRCLDTRRGTSGSAQFLGDKLVSWSFKKQKSIAILSTLAKYIALSGAKHMDERYHFIKEKVENGIVELYFVWTEYQLDDIFIKPLPRERFNFLIEKLALPTDEEIVSFLRELGHTGEINSLNDVVVDHMHQSWRTFSALINKSLSGKTTGAIPLTKARKFKKIASPQLTTVLVSPEEPTKKSKRVKIFAKKSSKAPAGGVVIRETPKMPLSKKKEKSLRGFHKTHLSEPGNVTKTAPSAAKIKPSVTNEGTGVKPGVPDVTEEESSESEAGSWGNDEDESNNEQDSRSKGKNEEEIGDDEEEEEEEDEFVRTSSNDSDDETDIFDKAKGDEDEEMDYTTSQLYNDVDIRLNEQVDADEGLIQKEGTNDEMINVQRGNDNPEISQVIEDAHRKCLTSPPPSAIQRMVTESLDYAILAKESSQPQSSYEVTALLTEFKLKNVLINKIDKSESYLAALKHRRSQKDKDKDEDPSARSDRGLKKKKTSKDAELTKEFEVSDLDMPQDQEEKPGNDDEEPKKLDWDNPEGVDYSFDLTKPLPLVMNGNLKKMHSYSEASQRSSNSSEKLAEKDKRHQARKLPNPTSGKRTHTLHIKTLKDSFMLTPRISEWSTYQREDGVHWKRNELIS</sequence>
<feature type="compositionally biased region" description="Low complexity" evidence="1">
    <location>
        <begin position="1189"/>
        <end position="1200"/>
    </location>
</feature>
<name>A0A699GHB3_TANCI</name>
<evidence type="ECO:0000259" key="2">
    <source>
        <dbReference type="PROSITE" id="PS50994"/>
    </source>
</evidence>
<dbReference type="GO" id="GO:0015074">
    <property type="term" value="P:DNA integration"/>
    <property type="evidence" value="ECO:0007669"/>
    <property type="project" value="InterPro"/>
</dbReference>
<proteinExistence type="predicted"/>
<dbReference type="Pfam" id="PF00665">
    <property type="entry name" value="rve"/>
    <property type="match status" value="1"/>
</dbReference>
<feature type="compositionally biased region" description="Basic and acidic residues" evidence="1">
    <location>
        <begin position="1143"/>
        <end position="1159"/>
    </location>
</feature>
<feature type="domain" description="Integrase catalytic" evidence="2">
    <location>
        <begin position="256"/>
        <end position="431"/>
    </location>
</feature>
<dbReference type="PROSITE" id="PS50994">
    <property type="entry name" value="INTEGRASE"/>
    <property type="match status" value="1"/>
</dbReference>
<dbReference type="InterPro" id="IPR057670">
    <property type="entry name" value="SH3_retrovirus"/>
</dbReference>
<feature type="region of interest" description="Disordered" evidence="1">
    <location>
        <begin position="1186"/>
        <end position="1223"/>
    </location>
</feature>
<dbReference type="InterPro" id="IPR039537">
    <property type="entry name" value="Retrotran_Ty1/copia-like"/>
</dbReference>
<feature type="compositionally biased region" description="Basic and acidic residues" evidence="1">
    <location>
        <begin position="923"/>
        <end position="933"/>
    </location>
</feature>
<comment type="caution">
    <text evidence="3">The sequence shown here is derived from an EMBL/GenBank/DDBJ whole genome shotgun (WGS) entry which is preliminary data.</text>
</comment>
<feature type="compositionally biased region" description="Basic and acidic residues" evidence="1">
    <location>
        <begin position="1101"/>
        <end position="1116"/>
    </location>
</feature>
<accession>A0A699GHB3</accession>
<dbReference type="SUPFAM" id="SSF53098">
    <property type="entry name" value="Ribonuclease H-like"/>
    <property type="match status" value="1"/>
</dbReference>
<dbReference type="InterPro" id="IPR001584">
    <property type="entry name" value="Integrase_cat-core"/>
</dbReference>
<evidence type="ECO:0000256" key="1">
    <source>
        <dbReference type="SAM" id="MobiDB-lite"/>
    </source>
</evidence>
<dbReference type="GO" id="GO:0003676">
    <property type="term" value="F:nucleic acid binding"/>
    <property type="evidence" value="ECO:0007669"/>
    <property type="project" value="InterPro"/>
</dbReference>
<dbReference type="EMBL" id="BKCJ010000045">
    <property type="protein sequence ID" value="GEU29123.1"/>
    <property type="molecule type" value="Genomic_DNA"/>
</dbReference>
<dbReference type="InterPro" id="IPR012337">
    <property type="entry name" value="RNaseH-like_sf"/>
</dbReference>
<dbReference type="Pfam" id="PF25597">
    <property type="entry name" value="SH3_retrovirus"/>
    <property type="match status" value="1"/>
</dbReference>
<feature type="compositionally biased region" description="Basic and acidic residues" evidence="1">
    <location>
        <begin position="1123"/>
        <end position="1133"/>
    </location>
</feature>
<dbReference type="PANTHER" id="PTHR42648:SF32">
    <property type="entry name" value="RIBONUCLEASE H-LIKE DOMAIN, GAG-PRE-INTEGRASE DOMAIN PROTEIN-RELATED"/>
    <property type="match status" value="1"/>
</dbReference>
<dbReference type="PANTHER" id="PTHR42648">
    <property type="entry name" value="TRANSPOSASE, PUTATIVE-RELATED"/>
    <property type="match status" value="1"/>
</dbReference>
<feature type="compositionally biased region" description="Acidic residues" evidence="1">
    <location>
        <begin position="934"/>
        <end position="947"/>
    </location>
</feature>
<reference evidence="3" key="1">
    <citation type="journal article" date="2019" name="Sci. Rep.">
        <title>Draft genome of Tanacetum cinerariifolium, the natural source of mosquito coil.</title>
        <authorList>
            <person name="Yamashiro T."/>
            <person name="Shiraishi A."/>
            <person name="Satake H."/>
            <person name="Nakayama K."/>
        </authorList>
    </citation>
    <scope>NUCLEOTIDE SEQUENCE</scope>
</reference>
<feature type="region of interest" description="Disordered" evidence="1">
    <location>
        <begin position="845"/>
        <end position="976"/>
    </location>
</feature>
<feature type="compositionally biased region" description="Basic residues" evidence="1">
    <location>
        <begin position="849"/>
        <end position="863"/>
    </location>
</feature>
<evidence type="ECO:0000313" key="3">
    <source>
        <dbReference type="EMBL" id="GEU29123.1"/>
    </source>
</evidence>